<evidence type="ECO:0000256" key="6">
    <source>
        <dbReference type="ARBA" id="ARBA00023170"/>
    </source>
</evidence>
<evidence type="ECO:0000256" key="5">
    <source>
        <dbReference type="ARBA" id="ARBA00023136"/>
    </source>
</evidence>
<dbReference type="PANTHER" id="PTHR10489:SF594">
    <property type="entry name" value="C-X-C CHEMOKINE RECEPTOR TYPE 4"/>
    <property type="match status" value="1"/>
</dbReference>
<comment type="caution">
    <text evidence="10">The sequence shown here is derived from an EMBL/GenBank/DDBJ whole genome shotgun (WGS) entry which is preliminary data.</text>
</comment>
<dbReference type="Proteomes" id="UP001476798">
    <property type="component" value="Unassembled WGS sequence"/>
</dbReference>
<dbReference type="EMBL" id="JAHRIO010055684">
    <property type="protein sequence ID" value="MEQ2176812.1"/>
    <property type="molecule type" value="Genomic_DNA"/>
</dbReference>
<comment type="subcellular location">
    <subcellularLocation>
        <location evidence="1">Membrane</location>
    </subcellularLocation>
</comment>
<keyword evidence="3 8" id="KW-1133">Transmembrane helix</keyword>
<feature type="non-terminal residue" evidence="10">
    <location>
        <position position="1"/>
    </location>
</feature>
<reference evidence="10 11" key="1">
    <citation type="submission" date="2021-06" db="EMBL/GenBank/DDBJ databases">
        <authorList>
            <person name="Palmer J.M."/>
        </authorList>
    </citation>
    <scope>NUCLEOTIDE SEQUENCE [LARGE SCALE GENOMIC DNA]</scope>
    <source>
        <strain evidence="10 11">GA_2019</strain>
        <tissue evidence="10">Muscle</tissue>
    </source>
</reference>
<evidence type="ECO:0000256" key="3">
    <source>
        <dbReference type="ARBA" id="ARBA00022989"/>
    </source>
</evidence>
<evidence type="ECO:0000256" key="7">
    <source>
        <dbReference type="ARBA" id="ARBA00023224"/>
    </source>
</evidence>
<organism evidence="10 11">
    <name type="scientific">Goodea atripinnis</name>
    <dbReference type="NCBI Taxonomy" id="208336"/>
    <lineage>
        <taxon>Eukaryota</taxon>
        <taxon>Metazoa</taxon>
        <taxon>Chordata</taxon>
        <taxon>Craniata</taxon>
        <taxon>Vertebrata</taxon>
        <taxon>Euteleostomi</taxon>
        <taxon>Actinopterygii</taxon>
        <taxon>Neopterygii</taxon>
        <taxon>Teleostei</taxon>
        <taxon>Neoteleostei</taxon>
        <taxon>Acanthomorphata</taxon>
        <taxon>Ovalentaria</taxon>
        <taxon>Atherinomorphae</taxon>
        <taxon>Cyprinodontiformes</taxon>
        <taxon>Goodeidae</taxon>
        <taxon>Goodea</taxon>
    </lineage>
</organism>
<keyword evidence="5 8" id="KW-0472">Membrane</keyword>
<keyword evidence="11" id="KW-1185">Reference proteome</keyword>
<protein>
    <recommendedName>
        <fullName evidence="9">G-protein coupled receptors family 1 profile domain-containing protein</fullName>
    </recommendedName>
</protein>
<feature type="transmembrane region" description="Helical" evidence="8">
    <location>
        <begin position="81"/>
        <end position="99"/>
    </location>
</feature>
<dbReference type="PROSITE" id="PS50262">
    <property type="entry name" value="G_PROTEIN_RECEP_F1_2"/>
    <property type="match status" value="1"/>
</dbReference>
<dbReference type="Gene3D" id="1.20.1070.10">
    <property type="entry name" value="Rhodopsin 7-helix transmembrane proteins"/>
    <property type="match status" value="1"/>
</dbReference>
<feature type="transmembrane region" description="Helical" evidence="8">
    <location>
        <begin position="6"/>
        <end position="21"/>
    </location>
</feature>
<evidence type="ECO:0000313" key="11">
    <source>
        <dbReference type="Proteomes" id="UP001476798"/>
    </source>
</evidence>
<dbReference type="InterPro" id="IPR050119">
    <property type="entry name" value="CCR1-9-like"/>
</dbReference>
<evidence type="ECO:0000259" key="9">
    <source>
        <dbReference type="PROSITE" id="PS50262"/>
    </source>
</evidence>
<keyword evidence="7" id="KW-0807">Transducer</keyword>
<proteinExistence type="predicted"/>
<dbReference type="PANTHER" id="PTHR10489">
    <property type="entry name" value="CELL ADHESION MOLECULE"/>
    <property type="match status" value="1"/>
</dbReference>
<dbReference type="InterPro" id="IPR017452">
    <property type="entry name" value="GPCR_Rhodpsn_7TM"/>
</dbReference>
<accession>A0ABV0NZI3</accession>
<evidence type="ECO:0000313" key="10">
    <source>
        <dbReference type="EMBL" id="MEQ2176812.1"/>
    </source>
</evidence>
<evidence type="ECO:0000256" key="4">
    <source>
        <dbReference type="ARBA" id="ARBA00023040"/>
    </source>
</evidence>
<dbReference type="InterPro" id="IPR000276">
    <property type="entry name" value="GPCR_Rhodpsn"/>
</dbReference>
<keyword evidence="4" id="KW-0297">G-protein coupled receptor</keyword>
<dbReference type="Pfam" id="PF00001">
    <property type="entry name" value="7tm_1"/>
    <property type="match status" value="1"/>
</dbReference>
<evidence type="ECO:0000256" key="1">
    <source>
        <dbReference type="ARBA" id="ARBA00004370"/>
    </source>
</evidence>
<keyword evidence="6" id="KW-0675">Receptor</keyword>
<feature type="transmembrane region" description="Helical" evidence="8">
    <location>
        <begin position="41"/>
        <end position="61"/>
    </location>
</feature>
<keyword evidence="2 8" id="KW-0812">Transmembrane</keyword>
<evidence type="ECO:0000256" key="8">
    <source>
        <dbReference type="SAM" id="Phobius"/>
    </source>
</evidence>
<name>A0ABV0NZI3_9TELE</name>
<evidence type="ECO:0000256" key="2">
    <source>
        <dbReference type="ARBA" id="ARBA00022692"/>
    </source>
</evidence>
<dbReference type="SUPFAM" id="SSF81321">
    <property type="entry name" value="Family A G protein-coupled receptor-like"/>
    <property type="match status" value="1"/>
</dbReference>
<feature type="domain" description="G-protein coupled receptors family 1 profile" evidence="9">
    <location>
        <begin position="1"/>
        <end position="94"/>
    </location>
</feature>
<sequence length="137" mass="14577">TSWWPGVVIHVCYCIIISSLSRGSKGQVLKKKKKKALKKTVILVVCFFGIFVDTLTMLNVVVSSSCEVQWAMEMWISITEALAYFHCCLNPILYAFLGVKFNQSARSMLAIIIGCSGSRSGSSGGNGSGGNGSSGGG</sequence>
<gene>
    <name evidence="10" type="ORF">GOODEAATRI_031968</name>
</gene>